<protein>
    <submittedName>
        <fullName evidence="1">Uncharacterized protein</fullName>
    </submittedName>
</protein>
<proteinExistence type="predicted"/>
<evidence type="ECO:0000313" key="2">
    <source>
        <dbReference type="Proteomes" id="UP000604046"/>
    </source>
</evidence>
<dbReference type="EMBL" id="CAJNDS010002615">
    <property type="protein sequence ID" value="CAE7546055.1"/>
    <property type="molecule type" value="Genomic_DNA"/>
</dbReference>
<gene>
    <name evidence="1" type="ORF">SNAT2548_LOCUS30641</name>
</gene>
<name>A0A812TWW9_9DINO</name>
<comment type="caution">
    <text evidence="1">The sequence shown here is derived from an EMBL/GenBank/DDBJ whole genome shotgun (WGS) entry which is preliminary data.</text>
</comment>
<organism evidence="1 2">
    <name type="scientific">Symbiodinium natans</name>
    <dbReference type="NCBI Taxonomy" id="878477"/>
    <lineage>
        <taxon>Eukaryota</taxon>
        <taxon>Sar</taxon>
        <taxon>Alveolata</taxon>
        <taxon>Dinophyceae</taxon>
        <taxon>Suessiales</taxon>
        <taxon>Symbiodiniaceae</taxon>
        <taxon>Symbiodinium</taxon>
    </lineage>
</organism>
<accession>A0A812TWW9</accession>
<dbReference type="AlphaFoldDB" id="A0A812TWW9"/>
<reference evidence="1" key="1">
    <citation type="submission" date="2021-02" db="EMBL/GenBank/DDBJ databases">
        <authorList>
            <person name="Dougan E. K."/>
            <person name="Rhodes N."/>
            <person name="Thang M."/>
            <person name="Chan C."/>
        </authorList>
    </citation>
    <scope>NUCLEOTIDE SEQUENCE</scope>
</reference>
<keyword evidence="2" id="KW-1185">Reference proteome</keyword>
<sequence>MLLHKRLQTSRPCQGKLAGLGALVTEAVAVKAEVPEAAVAAEGARQGLRSRTQECAERESSGVPSAHAAVLPLAQETRTCRKCCVFTMPCEVRDSQPDIVGLMSFRFGSA</sequence>
<evidence type="ECO:0000313" key="1">
    <source>
        <dbReference type="EMBL" id="CAE7546055.1"/>
    </source>
</evidence>
<dbReference type="Proteomes" id="UP000604046">
    <property type="component" value="Unassembled WGS sequence"/>
</dbReference>